<dbReference type="InterPro" id="IPR001763">
    <property type="entry name" value="Rhodanese-like_dom"/>
</dbReference>
<evidence type="ECO:0000259" key="1">
    <source>
        <dbReference type="PROSITE" id="PS50206"/>
    </source>
</evidence>
<dbReference type="PANTHER" id="PTHR43031:SF1">
    <property type="entry name" value="PYRIDINE NUCLEOTIDE-DISULPHIDE OXIDOREDUCTASE"/>
    <property type="match status" value="1"/>
</dbReference>
<reference evidence="2 3" key="1">
    <citation type="submission" date="2016-10" db="EMBL/GenBank/DDBJ databases">
        <authorList>
            <person name="de Groot N.N."/>
        </authorList>
    </citation>
    <scope>NUCLEOTIDE SEQUENCE [LARGE SCALE GENOMIC DNA]</scope>
    <source>
        <strain evidence="2 3">CPCC 202699</strain>
    </source>
</reference>
<dbReference type="GO" id="GO:0016740">
    <property type="term" value="F:transferase activity"/>
    <property type="evidence" value="ECO:0007669"/>
    <property type="project" value="UniProtKB-KW"/>
</dbReference>
<dbReference type="InterPro" id="IPR050229">
    <property type="entry name" value="GlpE_sulfurtransferase"/>
</dbReference>
<dbReference type="Gene3D" id="3.40.250.10">
    <property type="entry name" value="Rhodanese-like domain"/>
    <property type="match status" value="1"/>
</dbReference>
<dbReference type="EMBL" id="FNON01000019">
    <property type="protein sequence ID" value="SDZ46232.1"/>
    <property type="molecule type" value="Genomic_DNA"/>
</dbReference>
<accession>A0A1H3T7J3</accession>
<keyword evidence="3" id="KW-1185">Reference proteome</keyword>
<name>A0A1H3T7J3_9PSEU</name>
<organism evidence="2 3">
    <name type="scientific">Amycolatopsis xylanica</name>
    <dbReference type="NCBI Taxonomy" id="589385"/>
    <lineage>
        <taxon>Bacteria</taxon>
        <taxon>Bacillati</taxon>
        <taxon>Actinomycetota</taxon>
        <taxon>Actinomycetes</taxon>
        <taxon>Pseudonocardiales</taxon>
        <taxon>Pseudonocardiaceae</taxon>
        <taxon>Amycolatopsis</taxon>
    </lineage>
</organism>
<feature type="domain" description="Rhodanese" evidence="1">
    <location>
        <begin position="43"/>
        <end position="133"/>
    </location>
</feature>
<dbReference type="PANTHER" id="PTHR43031">
    <property type="entry name" value="FAD-DEPENDENT OXIDOREDUCTASE"/>
    <property type="match status" value="1"/>
</dbReference>
<dbReference type="SMART" id="SM00450">
    <property type="entry name" value="RHOD"/>
    <property type="match status" value="1"/>
</dbReference>
<dbReference type="OrthoDB" id="9802991at2"/>
<keyword evidence="2" id="KW-0808">Transferase</keyword>
<sequence length="145" mass="15496">MTFASRVLAQPAPSPEASVARYSAELAFEVDPDDLHRDLVAGTQEGYVVVETRAPEAFQSVRIPGAINLPYREMTAESTAELDRSLVYVCYCESFQCNAATKGALKLAELGFSVKRLAGGIKAWVEAGYPTESTPFAVAGPVCGC</sequence>
<dbReference type="Proteomes" id="UP000199515">
    <property type="component" value="Unassembled WGS sequence"/>
</dbReference>
<evidence type="ECO:0000313" key="2">
    <source>
        <dbReference type="EMBL" id="SDZ46232.1"/>
    </source>
</evidence>
<dbReference type="Pfam" id="PF00581">
    <property type="entry name" value="Rhodanese"/>
    <property type="match status" value="1"/>
</dbReference>
<evidence type="ECO:0000313" key="3">
    <source>
        <dbReference type="Proteomes" id="UP000199515"/>
    </source>
</evidence>
<dbReference type="RefSeq" id="WP_091300367.1">
    <property type="nucleotide sequence ID" value="NZ_FNON01000019.1"/>
</dbReference>
<proteinExistence type="predicted"/>
<gene>
    <name evidence="2" type="ORF">SAMN05421504_11920</name>
</gene>
<dbReference type="InterPro" id="IPR036873">
    <property type="entry name" value="Rhodanese-like_dom_sf"/>
</dbReference>
<protein>
    <submittedName>
        <fullName evidence="2">Rhodanese-related sulfurtransferase</fullName>
    </submittedName>
</protein>
<dbReference type="AlphaFoldDB" id="A0A1H3T7J3"/>
<dbReference type="PROSITE" id="PS50206">
    <property type="entry name" value="RHODANESE_3"/>
    <property type="match status" value="1"/>
</dbReference>
<dbReference type="STRING" id="589385.SAMN05421504_11920"/>
<dbReference type="SUPFAM" id="SSF52821">
    <property type="entry name" value="Rhodanese/Cell cycle control phosphatase"/>
    <property type="match status" value="1"/>
</dbReference>